<dbReference type="Proteomes" id="UP000243494">
    <property type="component" value="Unassembled WGS sequence"/>
</dbReference>
<feature type="transmembrane region" description="Helical" evidence="6">
    <location>
        <begin position="106"/>
        <end position="122"/>
    </location>
</feature>
<dbReference type="PANTHER" id="PTHR10010:SF46">
    <property type="entry name" value="SODIUM-DEPENDENT PHOSPHATE TRANSPORT PROTEIN 2B"/>
    <property type="match status" value="1"/>
</dbReference>
<comment type="subcellular location">
    <subcellularLocation>
        <location evidence="1">Cell membrane</location>
        <topology evidence="1">Multi-pass membrane protein</topology>
    </subcellularLocation>
</comment>
<dbReference type="InterPro" id="IPR038078">
    <property type="entry name" value="PhoU-like_sf"/>
</dbReference>
<comment type="caution">
    <text evidence="8">The sequence shown here is derived from an EMBL/GenBank/DDBJ whole genome shotgun (WGS) entry which is preliminary data.</text>
</comment>
<proteinExistence type="predicted"/>
<dbReference type="SUPFAM" id="SSF109755">
    <property type="entry name" value="PhoU-like"/>
    <property type="match status" value="1"/>
</dbReference>
<feature type="transmembrane region" description="Helical" evidence="6">
    <location>
        <begin position="40"/>
        <end position="58"/>
    </location>
</feature>
<keyword evidence="4 6" id="KW-1133">Transmembrane helix</keyword>
<dbReference type="OrthoDB" id="9763003at2"/>
<feature type="transmembrane region" description="Helical" evidence="6">
    <location>
        <begin position="243"/>
        <end position="262"/>
    </location>
</feature>
<feature type="domain" description="PhoU" evidence="7">
    <location>
        <begin position="345"/>
        <end position="430"/>
    </location>
</feature>
<sequence>MEIAISLMGGLGLFLYGMNLMGEALEKSAGTKLKKIIELLTSNIIMGVLVGMLVTAIIQSSSATTVMVVGFVNAGIMSLPQAAGVIMGANIGTTVTAQLVSFNLDGLAPVALGIGIVLYLFGNKPKIKHIAEILIGFGILFTGMEFMKDAVEPLKDFQGFTDLLVTFGTYPLLGLLLGLGITAIVQSSSASMGMLIALASEGIIPLSSALPILYGQNIGTCVTSLLSSIGTNKNAKRAAMMHLLFNIIGTIIFLVFLNGPVVSFVTSRDPGNVARQIANTHTLFNIISVLILLPFTKFVIKLAIKLVPDKSTDEDDDESKTVKYIDDRMIETPSIALANTIKETLRMGEKAKDSLNLAMEGVLESSNEKIEKSLKREKHINALQKIILNYLLKLSKAPLNEDSREILDVLFNTVNDIERVGDHAENIAELAKIAIETNVDFSVDGKTELKDMYNKVISTYTYALESMRTSNVDLACKVIKMEEQVDIMEKSCRANHMHRLNNNLCSIDNGVIYLDIITNLERISDHAVNIAQQVISQRLISN</sequence>
<dbReference type="Gene3D" id="1.20.58.220">
    <property type="entry name" value="Phosphate transport system protein phou homolog 2, domain 2"/>
    <property type="match status" value="1"/>
</dbReference>
<reference evidence="8 9" key="1">
    <citation type="journal article" date="2017" name="Genome Announc.">
        <title>Draft Genome Sequence of Romboutsia maritimum sp. nov. Strain CCRI-22766(T), Isolated from Coastal Estuarine Mud.</title>
        <authorList>
            <person name="Maheux A.F."/>
            <person name="Boudreau D.K."/>
            <person name="Berube E."/>
            <person name="Boissinot M."/>
            <person name="Raymond F."/>
            <person name="Brodeur S."/>
            <person name="Corbeil J."/>
            <person name="Brightwell G."/>
            <person name="Broda D."/>
            <person name="Omar R.F."/>
            <person name="Bergeron M.G."/>
        </authorList>
    </citation>
    <scope>NUCLEOTIDE SEQUENCE [LARGE SCALE GENOMIC DNA]</scope>
    <source>
        <strain evidence="8 9">CCRI-22766</strain>
    </source>
</reference>
<dbReference type="NCBIfam" id="NF037997">
    <property type="entry name" value="Na_Pi_symport"/>
    <property type="match status" value="1"/>
</dbReference>
<dbReference type="RefSeq" id="WP_095405650.1">
    <property type="nucleotide sequence ID" value="NZ_NOJZ02000003.1"/>
</dbReference>
<dbReference type="GO" id="GO:0005886">
    <property type="term" value="C:plasma membrane"/>
    <property type="evidence" value="ECO:0007669"/>
    <property type="project" value="UniProtKB-SubCell"/>
</dbReference>
<evidence type="ECO:0000259" key="7">
    <source>
        <dbReference type="Pfam" id="PF01895"/>
    </source>
</evidence>
<feature type="domain" description="PhoU" evidence="7">
    <location>
        <begin position="449"/>
        <end position="534"/>
    </location>
</feature>
<evidence type="ECO:0000256" key="3">
    <source>
        <dbReference type="ARBA" id="ARBA00022692"/>
    </source>
</evidence>
<organism evidence="8 9">
    <name type="scientific">Romboutsia maritimum</name>
    <dbReference type="NCBI Taxonomy" id="2020948"/>
    <lineage>
        <taxon>Bacteria</taxon>
        <taxon>Bacillati</taxon>
        <taxon>Bacillota</taxon>
        <taxon>Clostridia</taxon>
        <taxon>Peptostreptococcales</taxon>
        <taxon>Peptostreptococcaceae</taxon>
        <taxon>Romboutsia</taxon>
    </lineage>
</organism>
<dbReference type="Pfam" id="PF02690">
    <property type="entry name" value="Na_Pi_cotrans"/>
    <property type="match status" value="2"/>
</dbReference>
<dbReference type="AlphaFoldDB" id="A0A371IVC7"/>
<evidence type="ECO:0000256" key="2">
    <source>
        <dbReference type="ARBA" id="ARBA00022475"/>
    </source>
</evidence>
<dbReference type="Pfam" id="PF01895">
    <property type="entry name" value="PhoU"/>
    <property type="match status" value="2"/>
</dbReference>
<protein>
    <submittedName>
        <fullName evidence="8">Na/Pi cotransporter family protein</fullName>
    </submittedName>
</protein>
<dbReference type="NCBIfam" id="TIGR00704">
    <property type="entry name" value="NaPi_cotrn_rel"/>
    <property type="match status" value="1"/>
</dbReference>
<accession>A0A371IVC7</accession>
<dbReference type="InterPro" id="IPR004633">
    <property type="entry name" value="NaPi_cotrn-rel/YqeW-like"/>
</dbReference>
<dbReference type="InterPro" id="IPR026022">
    <property type="entry name" value="PhoU_dom"/>
</dbReference>
<evidence type="ECO:0000256" key="1">
    <source>
        <dbReference type="ARBA" id="ARBA00004651"/>
    </source>
</evidence>
<keyword evidence="3 6" id="KW-0812">Transmembrane</keyword>
<evidence type="ECO:0000256" key="6">
    <source>
        <dbReference type="SAM" id="Phobius"/>
    </source>
</evidence>
<dbReference type="PANTHER" id="PTHR10010">
    <property type="entry name" value="SOLUTE CARRIER FAMILY 34 SODIUM PHOSPHATE , MEMBER 2-RELATED"/>
    <property type="match status" value="1"/>
</dbReference>
<dbReference type="GO" id="GO:0044341">
    <property type="term" value="P:sodium-dependent phosphate transport"/>
    <property type="evidence" value="ECO:0007669"/>
    <property type="project" value="InterPro"/>
</dbReference>
<keyword evidence="2" id="KW-1003">Cell membrane</keyword>
<evidence type="ECO:0000313" key="8">
    <source>
        <dbReference type="EMBL" id="RDY24434.1"/>
    </source>
</evidence>
<feature type="transmembrane region" description="Helical" evidence="6">
    <location>
        <begin position="282"/>
        <end position="300"/>
    </location>
</feature>
<dbReference type="InterPro" id="IPR003841">
    <property type="entry name" value="Na/Pi_transpt"/>
</dbReference>
<name>A0A371IVC7_9FIRM</name>
<keyword evidence="5 6" id="KW-0472">Membrane</keyword>
<feature type="transmembrane region" description="Helical" evidence="6">
    <location>
        <begin position="167"/>
        <end position="185"/>
    </location>
</feature>
<evidence type="ECO:0000256" key="4">
    <source>
        <dbReference type="ARBA" id="ARBA00022989"/>
    </source>
</evidence>
<keyword evidence="9" id="KW-1185">Reference proteome</keyword>
<evidence type="ECO:0000256" key="5">
    <source>
        <dbReference type="ARBA" id="ARBA00023136"/>
    </source>
</evidence>
<evidence type="ECO:0000313" key="9">
    <source>
        <dbReference type="Proteomes" id="UP000243494"/>
    </source>
</evidence>
<feature type="transmembrane region" description="Helical" evidence="6">
    <location>
        <begin position="65"/>
        <end position="86"/>
    </location>
</feature>
<dbReference type="EMBL" id="NOJZ02000003">
    <property type="protein sequence ID" value="RDY24434.1"/>
    <property type="molecule type" value="Genomic_DNA"/>
</dbReference>
<gene>
    <name evidence="8" type="ORF">CHF27_003505</name>
</gene>
<dbReference type="GO" id="GO:0005436">
    <property type="term" value="F:sodium:phosphate symporter activity"/>
    <property type="evidence" value="ECO:0007669"/>
    <property type="project" value="InterPro"/>
</dbReference>